<dbReference type="EMBL" id="SRLA01000002">
    <property type="protein sequence ID" value="TGE08297.1"/>
    <property type="molecule type" value="Genomic_DNA"/>
</dbReference>
<evidence type="ECO:0000259" key="2">
    <source>
        <dbReference type="Pfam" id="PF06580"/>
    </source>
</evidence>
<sequence>MSAHAMFPYAAVPAPSRLYWRCQILAWGFYFVICVVGFAFAGSASADMVKINLAIAFTMLVVTHWLRYHLRAYKWEQLPPLPLLGRLLVAHAVLSLLSQVIIWSLIIFLIKPASNSPHGWAQFFVYAINVNILLWLWAGFYFGWHYLTRYKQAEVDKWKLATAVQEAEMRTLKAQINPHFMFNGLNNIRALVMEDPLRARDMITHLSDLLRYSIQLNSAEQVPLGRELEIVEHYLQLEALQLEERLTYSLDVDPAALSVQIPPMTLQLLVENAIKHGISPRPEGGFIRLRAQLEPATNSLHIEVRSTGQYQPQPGHAGVGLRNARERMALLYGSSAGLSITNDPTQREAVLATLHLPIATAPLSTPALVSHS</sequence>
<evidence type="ECO:0000256" key="1">
    <source>
        <dbReference type="SAM" id="Phobius"/>
    </source>
</evidence>
<accession>A0A4Z0PA23</accession>
<evidence type="ECO:0000313" key="3">
    <source>
        <dbReference type="EMBL" id="TGE08297.1"/>
    </source>
</evidence>
<dbReference type="Pfam" id="PF06580">
    <property type="entry name" value="His_kinase"/>
    <property type="match status" value="1"/>
</dbReference>
<reference evidence="3 4" key="1">
    <citation type="submission" date="2019-04" db="EMBL/GenBank/DDBJ databases">
        <authorList>
            <person name="Feng G."/>
            <person name="Zhang J."/>
            <person name="Zhu H."/>
        </authorList>
    </citation>
    <scope>NUCLEOTIDE SEQUENCE [LARGE SCALE GENOMIC DNA]</scope>
    <source>
        <strain evidence="3 4">92R-1</strain>
    </source>
</reference>
<feature type="domain" description="Signal transduction histidine kinase internal region" evidence="2">
    <location>
        <begin position="167"/>
        <end position="246"/>
    </location>
</feature>
<dbReference type="RefSeq" id="WP_135434192.1">
    <property type="nucleotide sequence ID" value="NZ_SRLA01000002.1"/>
</dbReference>
<protein>
    <recommendedName>
        <fullName evidence="2">Signal transduction histidine kinase internal region domain-containing protein</fullName>
    </recommendedName>
</protein>
<dbReference type="OrthoDB" id="9792992at2"/>
<evidence type="ECO:0000313" key="4">
    <source>
        <dbReference type="Proteomes" id="UP000298337"/>
    </source>
</evidence>
<dbReference type="InterPro" id="IPR050640">
    <property type="entry name" value="Bact_2-comp_sensor_kinase"/>
</dbReference>
<dbReference type="Gene3D" id="3.30.565.10">
    <property type="entry name" value="Histidine kinase-like ATPase, C-terminal domain"/>
    <property type="match status" value="1"/>
</dbReference>
<feature type="transmembrane region" description="Helical" evidence="1">
    <location>
        <begin position="87"/>
        <end position="111"/>
    </location>
</feature>
<keyword evidence="1" id="KW-0812">Transmembrane</keyword>
<feature type="transmembrane region" description="Helical" evidence="1">
    <location>
        <begin position="24"/>
        <end position="42"/>
    </location>
</feature>
<dbReference type="GO" id="GO:0000155">
    <property type="term" value="F:phosphorelay sensor kinase activity"/>
    <property type="evidence" value="ECO:0007669"/>
    <property type="project" value="InterPro"/>
</dbReference>
<name>A0A4Z0PA23_9BACT</name>
<comment type="caution">
    <text evidence="3">The sequence shown here is derived from an EMBL/GenBank/DDBJ whole genome shotgun (WGS) entry which is preliminary data.</text>
</comment>
<keyword evidence="1" id="KW-1133">Transmembrane helix</keyword>
<dbReference type="PANTHER" id="PTHR34220">
    <property type="entry name" value="SENSOR HISTIDINE KINASE YPDA"/>
    <property type="match status" value="1"/>
</dbReference>
<keyword evidence="4" id="KW-1185">Reference proteome</keyword>
<proteinExistence type="predicted"/>
<dbReference type="InterPro" id="IPR036890">
    <property type="entry name" value="HATPase_C_sf"/>
</dbReference>
<gene>
    <name evidence="3" type="ORF">EU556_11295</name>
</gene>
<organism evidence="3 4">
    <name type="scientific">Hymenobacter fodinae</name>
    <dbReference type="NCBI Taxonomy" id="2510796"/>
    <lineage>
        <taxon>Bacteria</taxon>
        <taxon>Pseudomonadati</taxon>
        <taxon>Bacteroidota</taxon>
        <taxon>Cytophagia</taxon>
        <taxon>Cytophagales</taxon>
        <taxon>Hymenobacteraceae</taxon>
        <taxon>Hymenobacter</taxon>
    </lineage>
</organism>
<dbReference type="Proteomes" id="UP000298337">
    <property type="component" value="Unassembled WGS sequence"/>
</dbReference>
<dbReference type="AlphaFoldDB" id="A0A4Z0PA23"/>
<dbReference type="GO" id="GO:0016020">
    <property type="term" value="C:membrane"/>
    <property type="evidence" value="ECO:0007669"/>
    <property type="project" value="InterPro"/>
</dbReference>
<dbReference type="PANTHER" id="PTHR34220:SF7">
    <property type="entry name" value="SENSOR HISTIDINE KINASE YPDA"/>
    <property type="match status" value="1"/>
</dbReference>
<feature type="transmembrane region" description="Helical" evidence="1">
    <location>
        <begin position="48"/>
        <end position="66"/>
    </location>
</feature>
<keyword evidence="1" id="KW-0472">Membrane</keyword>
<dbReference type="SUPFAM" id="SSF55874">
    <property type="entry name" value="ATPase domain of HSP90 chaperone/DNA topoisomerase II/histidine kinase"/>
    <property type="match status" value="1"/>
</dbReference>
<feature type="transmembrane region" description="Helical" evidence="1">
    <location>
        <begin position="123"/>
        <end position="144"/>
    </location>
</feature>
<dbReference type="InterPro" id="IPR010559">
    <property type="entry name" value="Sig_transdc_His_kin_internal"/>
</dbReference>